<dbReference type="Proteomes" id="UP001163687">
    <property type="component" value="Chromosome"/>
</dbReference>
<proteinExistence type="inferred from homology"/>
<keyword evidence="5 9" id="KW-0812">Transmembrane</keyword>
<comment type="subcellular location">
    <subcellularLocation>
        <location evidence="1">Cell inner membrane</location>
        <topology evidence="1">Multi-pass membrane protein</topology>
    </subcellularLocation>
</comment>
<dbReference type="KEGG" id="cmic:caldi_12440"/>
<feature type="transmembrane region" description="Helical" evidence="9">
    <location>
        <begin position="147"/>
        <end position="170"/>
    </location>
</feature>
<dbReference type="GO" id="GO:0022857">
    <property type="term" value="F:transmembrane transporter activity"/>
    <property type="evidence" value="ECO:0007669"/>
    <property type="project" value="TreeGrafter"/>
</dbReference>
<feature type="transmembrane region" description="Helical" evidence="9">
    <location>
        <begin position="74"/>
        <end position="91"/>
    </location>
</feature>
<dbReference type="GO" id="GO:0015740">
    <property type="term" value="P:C4-dicarboxylate transport"/>
    <property type="evidence" value="ECO:0007669"/>
    <property type="project" value="TreeGrafter"/>
</dbReference>
<evidence type="ECO:0000313" key="12">
    <source>
        <dbReference type="Proteomes" id="UP001163687"/>
    </source>
</evidence>
<reference evidence="11" key="1">
    <citation type="submission" date="2022-03" db="EMBL/GenBank/DDBJ databases">
        <title>Complete genome sequence of Caldinitratiruptor microaerophilus.</title>
        <authorList>
            <person name="Mukaiyama R."/>
            <person name="Nishiyama T."/>
            <person name="Ueda K."/>
        </authorList>
    </citation>
    <scope>NUCLEOTIDE SEQUENCE</scope>
    <source>
        <strain evidence="11">JCM 16183</strain>
    </source>
</reference>
<evidence type="ECO:0000256" key="4">
    <source>
        <dbReference type="ARBA" id="ARBA00022519"/>
    </source>
</evidence>
<dbReference type="EMBL" id="AP025628">
    <property type="protein sequence ID" value="BDG60154.1"/>
    <property type="molecule type" value="Genomic_DNA"/>
</dbReference>
<evidence type="ECO:0000256" key="9">
    <source>
        <dbReference type="SAM" id="Phobius"/>
    </source>
</evidence>
<evidence type="ECO:0000259" key="10">
    <source>
        <dbReference type="Pfam" id="PF04290"/>
    </source>
</evidence>
<organism evidence="11 12">
    <name type="scientific">Caldinitratiruptor microaerophilus</name>
    <dbReference type="NCBI Taxonomy" id="671077"/>
    <lineage>
        <taxon>Bacteria</taxon>
        <taxon>Bacillati</taxon>
        <taxon>Bacillota</taxon>
        <taxon>Clostridia</taxon>
        <taxon>Eubacteriales</taxon>
        <taxon>Symbiobacteriaceae</taxon>
        <taxon>Caldinitratiruptor</taxon>
    </lineage>
</organism>
<keyword evidence="7 9" id="KW-0472">Membrane</keyword>
<keyword evidence="2" id="KW-0813">Transport</keyword>
<keyword evidence="4" id="KW-0997">Cell inner membrane</keyword>
<protein>
    <submittedName>
        <fullName evidence="11">ABC transporter permease</fullName>
    </submittedName>
</protein>
<dbReference type="InterPro" id="IPR007387">
    <property type="entry name" value="TRAP_DctQ"/>
</dbReference>
<dbReference type="PANTHER" id="PTHR35011">
    <property type="entry name" value="2,3-DIKETO-L-GULONATE TRAP TRANSPORTER SMALL PERMEASE PROTEIN YIAM"/>
    <property type="match status" value="1"/>
</dbReference>
<dbReference type="PANTHER" id="PTHR35011:SF2">
    <property type="entry name" value="2,3-DIKETO-L-GULONATE TRAP TRANSPORTER SMALL PERMEASE PROTEIN YIAM"/>
    <property type="match status" value="1"/>
</dbReference>
<evidence type="ECO:0000256" key="3">
    <source>
        <dbReference type="ARBA" id="ARBA00022475"/>
    </source>
</evidence>
<evidence type="ECO:0000256" key="7">
    <source>
        <dbReference type="ARBA" id="ARBA00023136"/>
    </source>
</evidence>
<evidence type="ECO:0000256" key="1">
    <source>
        <dbReference type="ARBA" id="ARBA00004429"/>
    </source>
</evidence>
<dbReference type="RefSeq" id="WP_264844218.1">
    <property type="nucleotide sequence ID" value="NZ_AP025628.1"/>
</dbReference>
<evidence type="ECO:0000256" key="5">
    <source>
        <dbReference type="ARBA" id="ARBA00022692"/>
    </source>
</evidence>
<keyword evidence="12" id="KW-1185">Reference proteome</keyword>
<dbReference type="Pfam" id="PF04290">
    <property type="entry name" value="DctQ"/>
    <property type="match status" value="1"/>
</dbReference>
<name>A0AA35G9C6_9FIRM</name>
<feature type="transmembrane region" description="Helical" evidence="9">
    <location>
        <begin position="39"/>
        <end position="62"/>
    </location>
</feature>
<dbReference type="AlphaFoldDB" id="A0AA35G9C6"/>
<feature type="transmembrane region" description="Helical" evidence="9">
    <location>
        <begin position="111"/>
        <end position="135"/>
    </location>
</feature>
<evidence type="ECO:0000313" key="11">
    <source>
        <dbReference type="EMBL" id="BDG60154.1"/>
    </source>
</evidence>
<evidence type="ECO:0000256" key="6">
    <source>
        <dbReference type="ARBA" id="ARBA00022989"/>
    </source>
</evidence>
<evidence type="ECO:0000256" key="2">
    <source>
        <dbReference type="ARBA" id="ARBA00022448"/>
    </source>
</evidence>
<gene>
    <name evidence="11" type="ORF">caldi_12440</name>
</gene>
<dbReference type="GO" id="GO:0005886">
    <property type="term" value="C:plasma membrane"/>
    <property type="evidence" value="ECO:0007669"/>
    <property type="project" value="UniProtKB-SubCell"/>
</dbReference>
<dbReference type="InterPro" id="IPR055348">
    <property type="entry name" value="DctQ"/>
</dbReference>
<evidence type="ECO:0000256" key="8">
    <source>
        <dbReference type="ARBA" id="ARBA00038436"/>
    </source>
</evidence>
<keyword evidence="6 9" id="KW-1133">Transmembrane helix</keyword>
<comment type="similarity">
    <text evidence="8">Belongs to the TRAP transporter small permease family.</text>
</comment>
<accession>A0AA35G9C6</accession>
<feature type="domain" description="Tripartite ATP-independent periplasmic transporters DctQ component" evidence="10">
    <location>
        <begin position="48"/>
        <end position="174"/>
    </location>
</feature>
<sequence length="185" mass="20389">MMKRSAIPSARVTPGSEAARLRRDRIERFLAAVHRWPDYLAGLATAGMLVSVLLQIGSRLAGKPVAWTEEGTRFLFLWIVFLGIGAGFRKAESARVTYFLTKMPRPVRRLAPHIYAATTIGFFVLVLITGSQLVLQQIRSHELGSALMIPMWLVGISVPASAVLGILGVIESLLVRPELLQVEEE</sequence>
<keyword evidence="3" id="KW-1003">Cell membrane</keyword>